<dbReference type="AlphaFoldDB" id="A0AAV9UH37"/>
<dbReference type="Pfam" id="PF20237">
    <property type="entry name" value="DUF6594"/>
    <property type="match status" value="1"/>
</dbReference>
<keyword evidence="2" id="KW-1133">Transmembrane helix</keyword>
<feature type="region of interest" description="Disordered" evidence="1">
    <location>
        <begin position="1"/>
        <end position="68"/>
    </location>
</feature>
<feature type="transmembrane region" description="Helical" evidence="2">
    <location>
        <begin position="368"/>
        <end position="388"/>
    </location>
</feature>
<feature type="region of interest" description="Disordered" evidence="1">
    <location>
        <begin position="91"/>
        <end position="157"/>
    </location>
</feature>
<feature type="compositionally biased region" description="Low complexity" evidence="1">
    <location>
        <begin position="25"/>
        <end position="38"/>
    </location>
</feature>
<keyword evidence="5" id="KW-1185">Reference proteome</keyword>
<evidence type="ECO:0000256" key="1">
    <source>
        <dbReference type="SAM" id="MobiDB-lite"/>
    </source>
</evidence>
<accession>A0AAV9UH37</accession>
<feature type="domain" description="DUF6594" evidence="3">
    <location>
        <begin position="168"/>
        <end position="432"/>
    </location>
</feature>
<name>A0AAV9UH37_9PEZI</name>
<reference evidence="4 5" key="1">
    <citation type="submission" date="2019-10" db="EMBL/GenBank/DDBJ databases">
        <authorList>
            <person name="Palmer J.M."/>
        </authorList>
    </citation>
    <scope>NUCLEOTIDE SEQUENCE [LARGE SCALE GENOMIC DNA]</scope>
    <source>
        <strain evidence="4 5">TWF696</strain>
    </source>
</reference>
<evidence type="ECO:0000259" key="3">
    <source>
        <dbReference type="Pfam" id="PF20237"/>
    </source>
</evidence>
<feature type="compositionally biased region" description="Low complexity" evidence="1">
    <location>
        <begin position="91"/>
        <end position="105"/>
    </location>
</feature>
<proteinExistence type="predicted"/>
<dbReference type="PANTHER" id="PTHR34502:SF5">
    <property type="entry name" value="DUF6594 DOMAIN-CONTAINING PROTEIN"/>
    <property type="match status" value="1"/>
</dbReference>
<dbReference type="EMBL" id="JAVHNQ010000007">
    <property type="protein sequence ID" value="KAK6341446.1"/>
    <property type="molecule type" value="Genomic_DNA"/>
</dbReference>
<organism evidence="4 5">
    <name type="scientific">Orbilia brochopaga</name>
    <dbReference type="NCBI Taxonomy" id="3140254"/>
    <lineage>
        <taxon>Eukaryota</taxon>
        <taxon>Fungi</taxon>
        <taxon>Dikarya</taxon>
        <taxon>Ascomycota</taxon>
        <taxon>Pezizomycotina</taxon>
        <taxon>Orbiliomycetes</taxon>
        <taxon>Orbiliales</taxon>
        <taxon>Orbiliaceae</taxon>
        <taxon>Orbilia</taxon>
    </lineage>
</organism>
<comment type="caution">
    <text evidence="4">The sequence shown here is derived from an EMBL/GenBank/DDBJ whole genome shotgun (WGS) entry which is preliminary data.</text>
</comment>
<dbReference type="PANTHER" id="PTHR34502">
    <property type="entry name" value="DUF6594 DOMAIN-CONTAINING PROTEIN-RELATED"/>
    <property type="match status" value="1"/>
</dbReference>
<evidence type="ECO:0000313" key="4">
    <source>
        <dbReference type="EMBL" id="KAK6341446.1"/>
    </source>
</evidence>
<dbReference type="Proteomes" id="UP001375240">
    <property type="component" value="Unassembled WGS sequence"/>
</dbReference>
<evidence type="ECO:0000313" key="5">
    <source>
        <dbReference type="Proteomes" id="UP001375240"/>
    </source>
</evidence>
<gene>
    <name evidence="4" type="ORF">TWF696_008520</name>
</gene>
<keyword evidence="2" id="KW-0472">Membrane</keyword>
<feature type="compositionally biased region" description="Basic and acidic residues" evidence="1">
    <location>
        <begin position="112"/>
        <end position="122"/>
    </location>
</feature>
<dbReference type="InterPro" id="IPR046529">
    <property type="entry name" value="DUF6594"/>
</dbReference>
<feature type="compositionally biased region" description="Polar residues" evidence="1">
    <location>
        <begin position="1"/>
        <end position="17"/>
    </location>
</feature>
<evidence type="ECO:0000256" key="2">
    <source>
        <dbReference type="SAM" id="Phobius"/>
    </source>
</evidence>
<sequence>MATTESVELQEPSNAANQEPPRVDAPVASASTPIATAPAPAPPSRPPDSSSPVLENGAPNGRRSMPLNYSINSRRQSAQLSSRQANALMGTYSVSTRSSHSSRPVASRRRSRDLEAGRHSDSGGDNPVRPNGGVVSVAPRASRLSMRHNTATTRRKRPIPVKDVPAGYSKLAAFIDLEDDLAIFRRFSRLHAQLLLYRQADIEEIEEELQELDMIEAADAAMEGTPAAVLNRSWRREKDLEEYRVELVKRLRKSMKLYDDELFRYKQKLNLRTAADWQIENVNIWMTNQRPHPLVPTESRFLEDRGDVCSLKSGSEDSAVLTDALRSWARDSCSCLAWMFRKKGNPASYGDASITYYNTDLKDAFTRISYASLVSVLLIAGVIVLYYITSPGGRLACLCVATFLCGVILALFTTAKKGEIMGGTAAYCAVLVVFVGSTLGGSDGPMSSGKGA</sequence>
<protein>
    <recommendedName>
        <fullName evidence="3">DUF6594 domain-containing protein</fullName>
    </recommendedName>
</protein>
<keyword evidence="2" id="KW-0812">Transmembrane</keyword>
<feature type="transmembrane region" description="Helical" evidence="2">
    <location>
        <begin position="395"/>
        <end position="414"/>
    </location>
</feature>
<feature type="transmembrane region" description="Helical" evidence="2">
    <location>
        <begin position="420"/>
        <end position="440"/>
    </location>
</feature>